<dbReference type="GO" id="GO:0034702">
    <property type="term" value="C:monoatomic ion channel complex"/>
    <property type="evidence" value="ECO:0007669"/>
    <property type="project" value="UniProtKB-KW"/>
</dbReference>
<dbReference type="Pfam" id="PF01007">
    <property type="entry name" value="IRK"/>
    <property type="match status" value="1"/>
</dbReference>
<evidence type="ECO:0000256" key="5">
    <source>
        <dbReference type="ARBA" id="ARBA00023065"/>
    </source>
</evidence>
<keyword evidence="7 8" id="KW-0812">Transmembrane</keyword>
<evidence type="ECO:0000256" key="2">
    <source>
        <dbReference type="ARBA" id="ARBA00022538"/>
    </source>
</evidence>
<protein>
    <submittedName>
        <fullName evidence="10">Potassium inwardly-rectifying channel subfamily J, other</fullName>
    </submittedName>
</protein>
<keyword evidence="6 7" id="KW-0407">Ion channel</keyword>
<dbReference type="PANTHER" id="PTHR11767:SF103">
    <property type="entry name" value="POTASSIUM CHANNEL INWARDLY RECTIFYING TRANSMEMBRANE DOMAIN-CONTAINING PROTEIN"/>
    <property type="match status" value="1"/>
</dbReference>
<organism evidence="10 11">
    <name type="scientific">Fistulifera solaris</name>
    <name type="common">Oleaginous diatom</name>
    <dbReference type="NCBI Taxonomy" id="1519565"/>
    <lineage>
        <taxon>Eukaryota</taxon>
        <taxon>Sar</taxon>
        <taxon>Stramenopiles</taxon>
        <taxon>Ochrophyta</taxon>
        <taxon>Bacillariophyta</taxon>
        <taxon>Bacillariophyceae</taxon>
        <taxon>Bacillariophycidae</taxon>
        <taxon>Naviculales</taxon>
        <taxon>Naviculaceae</taxon>
        <taxon>Fistulifera</taxon>
    </lineage>
</organism>
<evidence type="ECO:0000259" key="9">
    <source>
        <dbReference type="Pfam" id="PF01007"/>
    </source>
</evidence>
<keyword evidence="11" id="KW-1185">Reference proteome</keyword>
<keyword evidence="8" id="KW-1133">Transmembrane helix</keyword>
<keyword evidence="1 7" id="KW-0813">Transport</keyword>
<name>A0A1Z5KHI6_FISSO</name>
<keyword evidence="4 7" id="KW-0630">Potassium</keyword>
<evidence type="ECO:0000313" key="10">
    <source>
        <dbReference type="EMBL" id="GAX25784.1"/>
    </source>
</evidence>
<dbReference type="GO" id="GO:1990573">
    <property type="term" value="P:potassium ion import across plasma membrane"/>
    <property type="evidence" value="ECO:0007669"/>
    <property type="project" value="TreeGrafter"/>
</dbReference>
<dbReference type="InterPro" id="IPR014756">
    <property type="entry name" value="Ig_E-set"/>
</dbReference>
<sequence length="474" mass="54383">MPAKTQEFDEETGVVPERPVHLHKTVSSLPARQLRPIPEIPRLVRRDLPAFQSNNRFHVKQRLTRAQWWLLRHDWFHVFLNRPAFFVVFIMLVIWTLMIVVFGAVYIRLDKMSPYETCGMGNGGNPITFRAAFAFSLQTCTTVGYTLPYGSNAFFEKCPGLQITMYVQMVWSMMFNAFLFAFFYTSLAKSSARGIQVLFSNKAIVSTEGDQVRLQIRIYDLDPTHPVVEAHVRLYAWTKHRPVPRPLRLLQPNDELGALLYMSMPTVVTHHIDTYSMLHPTSNVEFPVAPSGLVLRQVDSVVGSREENICPVCGEGYGTHERLVSHVRYNKLLDRESKFPVEGSHLSIPESELEAKPVVAITDIETLQKFFEDEMAEILCVVEGIDPVMSGTFQALQSYGKDDIVWNKNAYFRPCLNVHGAKIEIDLDDFHEIETDNASFRSDTQKTSNTSFLGRHRRRKMISRRKHDSFFTDS</sequence>
<dbReference type="SUPFAM" id="SSF81324">
    <property type="entry name" value="Voltage-gated potassium channels"/>
    <property type="match status" value="1"/>
</dbReference>
<evidence type="ECO:0000256" key="8">
    <source>
        <dbReference type="SAM" id="Phobius"/>
    </source>
</evidence>
<dbReference type="EMBL" id="BDSP01000231">
    <property type="protein sequence ID" value="GAX25784.1"/>
    <property type="molecule type" value="Genomic_DNA"/>
</dbReference>
<dbReference type="SUPFAM" id="SSF81296">
    <property type="entry name" value="E set domains"/>
    <property type="match status" value="2"/>
</dbReference>
<evidence type="ECO:0000313" key="11">
    <source>
        <dbReference type="Proteomes" id="UP000198406"/>
    </source>
</evidence>
<accession>A0A1Z5KHI6</accession>
<keyword evidence="5 7" id="KW-0406">Ion transport</keyword>
<evidence type="ECO:0000256" key="4">
    <source>
        <dbReference type="ARBA" id="ARBA00022958"/>
    </source>
</evidence>
<evidence type="ECO:0000256" key="3">
    <source>
        <dbReference type="ARBA" id="ARBA00022882"/>
    </source>
</evidence>
<evidence type="ECO:0000256" key="1">
    <source>
        <dbReference type="ARBA" id="ARBA00022448"/>
    </source>
</evidence>
<feature type="transmembrane region" description="Helical" evidence="8">
    <location>
        <begin position="127"/>
        <end position="145"/>
    </location>
</feature>
<comment type="similarity">
    <text evidence="7">Belongs to the inward rectifier-type potassium channel (TC 1.A.2.1) family.</text>
</comment>
<dbReference type="GO" id="GO:0005242">
    <property type="term" value="F:inward rectifier potassium channel activity"/>
    <property type="evidence" value="ECO:0007669"/>
    <property type="project" value="InterPro"/>
</dbReference>
<dbReference type="Gene3D" id="1.10.287.70">
    <property type="match status" value="1"/>
</dbReference>
<feature type="domain" description="Potassium channel inwardly rectifying transmembrane" evidence="9">
    <location>
        <begin position="84"/>
        <end position="189"/>
    </location>
</feature>
<keyword evidence="3 7" id="KW-0851">Voltage-gated channel</keyword>
<dbReference type="InterPro" id="IPR013518">
    <property type="entry name" value="K_chnl_inward-rec_Kir_cyto"/>
</dbReference>
<evidence type="ECO:0000256" key="7">
    <source>
        <dbReference type="RuleBase" id="RU003822"/>
    </source>
</evidence>
<dbReference type="InterPro" id="IPR040445">
    <property type="entry name" value="Kir_TM"/>
</dbReference>
<gene>
    <name evidence="10" type="ORF">FisN_8Hh313</name>
</gene>
<dbReference type="InParanoid" id="A0A1Z5KHI6"/>
<comment type="caution">
    <text evidence="10">The sequence shown here is derived from an EMBL/GenBank/DDBJ whole genome shotgun (WGS) entry which is preliminary data.</text>
</comment>
<feature type="transmembrane region" description="Helical" evidence="8">
    <location>
        <begin position="165"/>
        <end position="184"/>
    </location>
</feature>
<feature type="transmembrane region" description="Helical" evidence="8">
    <location>
        <begin position="84"/>
        <end position="107"/>
    </location>
</feature>
<keyword evidence="2 7" id="KW-0633">Potassium transport</keyword>
<dbReference type="Proteomes" id="UP000198406">
    <property type="component" value="Unassembled WGS sequence"/>
</dbReference>
<comment type="subcellular location">
    <subcellularLocation>
        <location evidence="7">Membrane</location>
        <topology evidence="7">Multi-pass membrane protein</topology>
    </subcellularLocation>
</comment>
<dbReference type="InterPro" id="IPR016449">
    <property type="entry name" value="K_chnl_inward-rec_Kir"/>
</dbReference>
<dbReference type="GO" id="GO:0034765">
    <property type="term" value="P:regulation of monoatomic ion transmembrane transport"/>
    <property type="evidence" value="ECO:0007669"/>
    <property type="project" value="TreeGrafter"/>
</dbReference>
<evidence type="ECO:0000256" key="6">
    <source>
        <dbReference type="ARBA" id="ARBA00023303"/>
    </source>
</evidence>
<keyword evidence="8" id="KW-0472">Membrane</keyword>
<reference evidence="10 11" key="1">
    <citation type="journal article" date="2015" name="Plant Cell">
        <title>Oil accumulation by the oleaginous diatom Fistulifera solaris as revealed by the genome and transcriptome.</title>
        <authorList>
            <person name="Tanaka T."/>
            <person name="Maeda Y."/>
            <person name="Veluchamy A."/>
            <person name="Tanaka M."/>
            <person name="Abida H."/>
            <person name="Marechal E."/>
            <person name="Bowler C."/>
            <person name="Muto M."/>
            <person name="Sunaga Y."/>
            <person name="Tanaka M."/>
            <person name="Yoshino T."/>
            <person name="Taniguchi T."/>
            <person name="Fukuda Y."/>
            <person name="Nemoto M."/>
            <person name="Matsumoto M."/>
            <person name="Wong P.S."/>
            <person name="Aburatani S."/>
            <person name="Fujibuchi W."/>
        </authorList>
    </citation>
    <scope>NUCLEOTIDE SEQUENCE [LARGE SCALE GENOMIC DNA]</scope>
    <source>
        <strain evidence="10 11">JPCC DA0580</strain>
    </source>
</reference>
<proteinExistence type="inferred from homology"/>
<dbReference type="OrthoDB" id="41961at2759"/>
<dbReference type="Gene3D" id="2.60.40.1400">
    <property type="entry name" value="G protein-activated inward rectifier potassium channel 1"/>
    <property type="match status" value="1"/>
</dbReference>
<dbReference type="PANTHER" id="PTHR11767">
    <property type="entry name" value="INWARD RECTIFIER POTASSIUM CHANNEL"/>
    <property type="match status" value="1"/>
</dbReference>
<dbReference type="GO" id="GO:0005886">
    <property type="term" value="C:plasma membrane"/>
    <property type="evidence" value="ECO:0007669"/>
    <property type="project" value="TreeGrafter"/>
</dbReference>
<dbReference type="AlphaFoldDB" id="A0A1Z5KHI6"/>